<reference evidence="1" key="1">
    <citation type="submission" date="2025-08" db="UniProtKB">
        <authorList>
            <consortium name="Ensembl"/>
        </authorList>
    </citation>
    <scope>IDENTIFICATION</scope>
</reference>
<evidence type="ECO:0000313" key="1">
    <source>
        <dbReference type="Ensembl" id="ENSSSCP00060008173.1"/>
    </source>
</evidence>
<accession>A0A8D1T5A5</accession>
<dbReference type="Gene3D" id="2.130.10.10">
    <property type="entry name" value="YVTN repeat-like/Quinoprotein amine dehydrogenase"/>
    <property type="match status" value="1"/>
</dbReference>
<protein>
    <submittedName>
        <fullName evidence="1">Actin related protein 2/3 complex subunit 2</fullName>
    </submittedName>
</protein>
<dbReference type="InterPro" id="IPR015943">
    <property type="entry name" value="WD40/YVTN_repeat-like_dom_sf"/>
</dbReference>
<dbReference type="InterPro" id="IPR036322">
    <property type="entry name" value="WD40_repeat_dom_sf"/>
</dbReference>
<proteinExistence type="predicted"/>
<organism evidence="1 2">
    <name type="scientific">Sus scrofa</name>
    <name type="common">Pig</name>
    <dbReference type="NCBI Taxonomy" id="9823"/>
    <lineage>
        <taxon>Eukaryota</taxon>
        <taxon>Metazoa</taxon>
        <taxon>Chordata</taxon>
        <taxon>Craniata</taxon>
        <taxon>Vertebrata</taxon>
        <taxon>Euteleostomi</taxon>
        <taxon>Mammalia</taxon>
        <taxon>Eutheria</taxon>
        <taxon>Laurasiatheria</taxon>
        <taxon>Artiodactyla</taxon>
        <taxon>Suina</taxon>
        <taxon>Suidae</taxon>
        <taxon>Sus</taxon>
    </lineage>
</organism>
<dbReference type="AlphaFoldDB" id="A0A8D1T5A5"/>
<sequence>NKVEFQLEKQRQNKRKGWGLEFKEGRRASHTAPQDGGTQLIVHSLSQFNISEPPQCKTLSCRGGSYSAPLFWSLSPPELIMSCVGARMEVMSRGFSISETLGPSGEAGHSVEAWKIPSPAQVWGGRKGEKEWLAWHIRAPMALSSFGDATTYIWRFPVGFINHCATTGTPTICGLTAPDTQKSVPGIDETQRNWMIYTGSCLFITMEEEGKKGPVASVQTGGGGSLSLTGPADQAAILVGGHTGKAIGVGFRPQVVGEIPRLGQGRKSNSHEIMSLTFCSEQPEAPGGPLPTRTPAVKDLAPQELQHKAKPISQRPQLLWLPGPAV</sequence>
<dbReference type="Proteomes" id="UP000694723">
    <property type="component" value="Unplaced"/>
</dbReference>
<name>A0A8D1T5A5_PIG</name>
<dbReference type="SUPFAM" id="SSF50978">
    <property type="entry name" value="WD40 repeat-like"/>
    <property type="match status" value="1"/>
</dbReference>
<dbReference type="Ensembl" id="ENSSSCT00060020062.1">
    <property type="protein sequence ID" value="ENSSSCP00060008173.1"/>
    <property type="gene ID" value="ENSSSCG00060015066.1"/>
</dbReference>
<evidence type="ECO:0000313" key="2">
    <source>
        <dbReference type="Proteomes" id="UP000694723"/>
    </source>
</evidence>